<dbReference type="InterPro" id="IPR001087">
    <property type="entry name" value="GDSL"/>
</dbReference>
<dbReference type="InterPro" id="IPR045136">
    <property type="entry name" value="Iah1-like"/>
</dbReference>
<dbReference type="InterPro" id="IPR036514">
    <property type="entry name" value="SGNH_hydro_sf"/>
</dbReference>
<dbReference type="Pfam" id="PF00657">
    <property type="entry name" value="Lipase_GDSL"/>
    <property type="match status" value="1"/>
</dbReference>
<dbReference type="VEuPathDB" id="FungiDB:CIMG_09180"/>
<dbReference type="Gene3D" id="3.40.50.1110">
    <property type="entry name" value="SGNH hydrolase"/>
    <property type="match status" value="1"/>
</dbReference>
<dbReference type="GeneID" id="4558295"/>
<dbReference type="EMBL" id="GG704915">
    <property type="protein sequence ID" value="KJF61339.1"/>
    <property type="molecule type" value="Genomic_DNA"/>
</dbReference>
<keyword evidence="2" id="KW-1185">Reference proteome</keyword>
<organism evidence="1 2">
    <name type="scientific">Coccidioides immitis (strain RS)</name>
    <name type="common">Valley fever fungus</name>
    <dbReference type="NCBI Taxonomy" id="246410"/>
    <lineage>
        <taxon>Eukaryota</taxon>
        <taxon>Fungi</taxon>
        <taxon>Dikarya</taxon>
        <taxon>Ascomycota</taxon>
        <taxon>Pezizomycotina</taxon>
        <taxon>Eurotiomycetes</taxon>
        <taxon>Eurotiomycetidae</taxon>
        <taxon>Onygenales</taxon>
        <taxon>Onygenaceae</taxon>
        <taxon>Coccidioides</taxon>
    </lineage>
</organism>
<dbReference type="PANTHER" id="PTHR14209:SF19">
    <property type="entry name" value="ISOAMYL ACETATE-HYDROLYZING ESTERASE 1 HOMOLOG"/>
    <property type="match status" value="1"/>
</dbReference>
<dbReference type="OrthoDB" id="671439at2759"/>
<sequence>MFRSIDHLRDSQAPDDYPRVYLFGDSLTEWGCSELDSGFGWRLEQYYKDRVEVVNEGYAGQTTRSLRRIFKERILDKAKERGSPAPLFITIFLGANDACLDGAGTYVPIEEYEEHIRHYVNSILNHPATKGTKVILISPPPVNVPPPPKEGSESDLDIPSVADALWHVAAKGRGYRTWESKRKFAKKIVEIGHEFQERAERVALLDFWTIITKAACLDDGDGDPGDIFHKLDLEDILPGCGMPGSKRFGRGYFTDGLHLGEKGYEILGQGLLDLVLKRWPELKSENFPIRPCEITSA</sequence>
<dbReference type="PANTHER" id="PTHR14209">
    <property type="entry name" value="ISOAMYL ACETATE-HYDROLYZING ESTERASE 1"/>
    <property type="match status" value="1"/>
</dbReference>
<dbReference type="KEGG" id="cim:CIMG_09180"/>
<name>A0A0D8JW39_COCIM</name>
<dbReference type="Proteomes" id="UP000001261">
    <property type="component" value="Unassembled WGS sequence"/>
</dbReference>
<protein>
    <submittedName>
        <fullName evidence="1">Uncharacterized protein</fullName>
    </submittedName>
</protein>
<dbReference type="GO" id="GO:0016788">
    <property type="term" value="F:hydrolase activity, acting on ester bonds"/>
    <property type="evidence" value="ECO:0007669"/>
    <property type="project" value="InterPro"/>
</dbReference>
<accession>A0A0D8JW39</accession>
<dbReference type="RefSeq" id="XP_004444871.1">
    <property type="nucleotide sequence ID" value="XM_004444814.1"/>
</dbReference>
<evidence type="ECO:0000313" key="1">
    <source>
        <dbReference type="EMBL" id="KJF61339.1"/>
    </source>
</evidence>
<dbReference type="InParanoid" id="A0A0D8JW39"/>
<dbReference type="OMA" id="HRTWESK"/>
<evidence type="ECO:0000313" key="2">
    <source>
        <dbReference type="Proteomes" id="UP000001261"/>
    </source>
</evidence>
<proteinExistence type="predicted"/>
<dbReference type="AlphaFoldDB" id="A0A0D8JW39"/>
<dbReference type="SUPFAM" id="SSF52266">
    <property type="entry name" value="SGNH hydrolase"/>
    <property type="match status" value="1"/>
</dbReference>
<reference evidence="2" key="2">
    <citation type="journal article" date="2010" name="Genome Res.">
        <title>Population genomic sequencing of Coccidioides fungi reveals recent hybridization and transposon control.</title>
        <authorList>
            <person name="Neafsey D.E."/>
            <person name="Barker B.M."/>
            <person name="Sharpton T.J."/>
            <person name="Stajich J.E."/>
            <person name="Park D.J."/>
            <person name="Whiston E."/>
            <person name="Hung C.-Y."/>
            <person name="McMahan C."/>
            <person name="White J."/>
            <person name="Sykes S."/>
            <person name="Heiman D."/>
            <person name="Young S."/>
            <person name="Zeng Q."/>
            <person name="Abouelleil A."/>
            <person name="Aftuck L."/>
            <person name="Bessette D."/>
            <person name="Brown A."/>
            <person name="FitzGerald M."/>
            <person name="Lui A."/>
            <person name="Macdonald J.P."/>
            <person name="Priest M."/>
            <person name="Orbach M.J."/>
            <person name="Galgiani J.N."/>
            <person name="Kirkland T.N."/>
            <person name="Cole G.T."/>
            <person name="Birren B.W."/>
            <person name="Henn M.R."/>
            <person name="Taylor J.W."/>
            <person name="Rounsley S.D."/>
        </authorList>
    </citation>
    <scope>GENOME REANNOTATION</scope>
    <source>
        <strain evidence="2">RS</strain>
    </source>
</reference>
<reference evidence="2" key="1">
    <citation type="journal article" date="2009" name="Genome Res.">
        <title>Comparative genomic analyses of the human fungal pathogens Coccidioides and their relatives.</title>
        <authorList>
            <person name="Sharpton T.J."/>
            <person name="Stajich J.E."/>
            <person name="Rounsley S.D."/>
            <person name="Gardner M.J."/>
            <person name="Wortman J.R."/>
            <person name="Jordar V.S."/>
            <person name="Maiti R."/>
            <person name="Kodira C.D."/>
            <person name="Neafsey D.E."/>
            <person name="Zeng Q."/>
            <person name="Hung C.-Y."/>
            <person name="McMahan C."/>
            <person name="Muszewska A."/>
            <person name="Grynberg M."/>
            <person name="Mandel M.A."/>
            <person name="Kellner E.M."/>
            <person name="Barker B.M."/>
            <person name="Galgiani J.N."/>
            <person name="Orbach M.J."/>
            <person name="Kirkland T.N."/>
            <person name="Cole G.T."/>
            <person name="Henn M.R."/>
            <person name="Birren B.W."/>
            <person name="Taylor J.W."/>
        </authorList>
    </citation>
    <scope>NUCLEOTIDE SEQUENCE [LARGE SCALE GENOMIC DNA]</scope>
    <source>
        <strain evidence="2">RS</strain>
    </source>
</reference>
<gene>
    <name evidence="1" type="ORF">CIMG_09180</name>
</gene>
<dbReference type="STRING" id="246410.A0A0D8JW39"/>